<name>A0ABU6X8K1_9FABA</name>
<proteinExistence type="predicted"/>
<evidence type="ECO:0000313" key="1">
    <source>
        <dbReference type="EMBL" id="MED6194430.1"/>
    </source>
</evidence>
<comment type="caution">
    <text evidence="1">The sequence shown here is derived from an EMBL/GenBank/DDBJ whole genome shotgun (WGS) entry which is preliminary data.</text>
</comment>
<dbReference type="EMBL" id="JASCZI010211561">
    <property type="protein sequence ID" value="MED6194430.1"/>
    <property type="molecule type" value="Genomic_DNA"/>
</dbReference>
<evidence type="ECO:0000313" key="2">
    <source>
        <dbReference type="Proteomes" id="UP001341840"/>
    </source>
</evidence>
<protein>
    <submittedName>
        <fullName evidence="1">Uncharacterized protein</fullName>
    </submittedName>
</protein>
<gene>
    <name evidence="1" type="ORF">PIB30_028461</name>
</gene>
<organism evidence="1 2">
    <name type="scientific">Stylosanthes scabra</name>
    <dbReference type="NCBI Taxonomy" id="79078"/>
    <lineage>
        <taxon>Eukaryota</taxon>
        <taxon>Viridiplantae</taxon>
        <taxon>Streptophyta</taxon>
        <taxon>Embryophyta</taxon>
        <taxon>Tracheophyta</taxon>
        <taxon>Spermatophyta</taxon>
        <taxon>Magnoliopsida</taxon>
        <taxon>eudicotyledons</taxon>
        <taxon>Gunneridae</taxon>
        <taxon>Pentapetalae</taxon>
        <taxon>rosids</taxon>
        <taxon>fabids</taxon>
        <taxon>Fabales</taxon>
        <taxon>Fabaceae</taxon>
        <taxon>Papilionoideae</taxon>
        <taxon>50 kb inversion clade</taxon>
        <taxon>dalbergioids sensu lato</taxon>
        <taxon>Dalbergieae</taxon>
        <taxon>Pterocarpus clade</taxon>
        <taxon>Stylosanthes</taxon>
    </lineage>
</organism>
<reference evidence="1 2" key="1">
    <citation type="journal article" date="2023" name="Plants (Basel)">
        <title>Bridging the Gap: Combining Genomics and Transcriptomics Approaches to Understand Stylosanthes scabra, an Orphan Legume from the Brazilian Caatinga.</title>
        <authorList>
            <person name="Ferreira-Neto J.R.C."/>
            <person name="da Silva M.D."/>
            <person name="Binneck E."/>
            <person name="de Melo N.F."/>
            <person name="da Silva R.H."/>
            <person name="de Melo A.L.T.M."/>
            <person name="Pandolfi V."/>
            <person name="Bustamante F.O."/>
            <person name="Brasileiro-Vidal A.C."/>
            <person name="Benko-Iseppon A.M."/>
        </authorList>
    </citation>
    <scope>NUCLEOTIDE SEQUENCE [LARGE SCALE GENOMIC DNA]</scope>
    <source>
        <tissue evidence="1">Leaves</tissue>
    </source>
</reference>
<sequence>MLRLCLYEFWREDQAFKSDGDILGTNVQSCRLTTVTDENGKWVAFLKSSGGCIHIRFRSKDQLFLNSTLIVLPSFKIQMCISSLISLETKGY</sequence>
<accession>A0ABU6X8K1</accession>
<keyword evidence="2" id="KW-1185">Reference proteome</keyword>
<dbReference type="Proteomes" id="UP001341840">
    <property type="component" value="Unassembled WGS sequence"/>
</dbReference>